<dbReference type="PANTHER" id="PTHR36836">
    <property type="entry name" value="COLANIC ACID BIOSYNTHESIS PROTEIN WCAK"/>
    <property type="match status" value="1"/>
</dbReference>
<reference evidence="2 3" key="1">
    <citation type="submission" date="2016-10" db="EMBL/GenBank/DDBJ databases">
        <authorList>
            <person name="de Groot N.N."/>
        </authorList>
    </citation>
    <scope>NUCLEOTIDE SEQUENCE [LARGE SCALE GENOMIC DNA]</scope>
    <source>
        <strain evidence="2 3">DSM 44892</strain>
    </source>
</reference>
<accession>A0A1G8LAV8</accession>
<evidence type="ECO:0000313" key="3">
    <source>
        <dbReference type="Proteomes" id="UP000183263"/>
    </source>
</evidence>
<sequence length="448" mass="48770">MPARSKESLIPPVDRTPPLRRLRRVAGDAGLRTLLGPGLARHPSERPSIYLVAPSGHPNYGDELILRGWLRHLERVQPDADVVVDCHTPGQAAVLHGREHPRVTFVDTLWRICAESEHLDEAEAADFAHRVIHDPGILCRIVSGIEMLARADVIHLVGGGYVNAVWPHHLALLAAASAAVERSGGSLVATGQGLTPVGGGRRLELLRRYVERFDVFDVRDTPSWEVIGDCAGVSLTGDDAWLAIRDDGIYDTDSEASRRKYVFCLQIDLMDGFDGGRGVDGLTSAVSDIVDRWGIDGTDTAFVEGIPGADRVVYDRVVDLLPGAEFVPFTDVWWRGLPARRDQVWVSTRFHPHLVAAAAGARGIALSAGGDYYPVKHRSLVEAGSHWAVAETSTLPDAPADGGFGHETVARLRGEKTALAGRIYPDVPFPVRHVRSARRRFAARSASR</sequence>
<dbReference type="AlphaFoldDB" id="A0A1G8LAV8"/>
<proteinExistence type="predicted"/>
<organism evidence="2 3">
    <name type="scientific">Rhodococcus triatomae</name>
    <dbReference type="NCBI Taxonomy" id="300028"/>
    <lineage>
        <taxon>Bacteria</taxon>
        <taxon>Bacillati</taxon>
        <taxon>Actinomycetota</taxon>
        <taxon>Actinomycetes</taxon>
        <taxon>Mycobacteriales</taxon>
        <taxon>Nocardiaceae</taxon>
        <taxon>Rhodococcus</taxon>
    </lineage>
</organism>
<evidence type="ECO:0000313" key="2">
    <source>
        <dbReference type="EMBL" id="SDI52838.1"/>
    </source>
</evidence>
<evidence type="ECO:0000259" key="1">
    <source>
        <dbReference type="Pfam" id="PF04230"/>
    </source>
</evidence>
<dbReference type="EMBL" id="FNDN01000008">
    <property type="protein sequence ID" value="SDI52838.1"/>
    <property type="molecule type" value="Genomic_DNA"/>
</dbReference>
<feature type="domain" description="Polysaccharide pyruvyl transferase" evidence="1">
    <location>
        <begin position="59"/>
        <end position="243"/>
    </location>
</feature>
<dbReference type="Pfam" id="PF04230">
    <property type="entry name" value="PS_pyruv_trans"/>
    <property type="match status" value="1"/>
</dbReference>
<dbReference type="GO" id="GO:0016740">
    <property type="term" value="F:transferase activity"/>
    <property type="evidence" value="ECO:0007669"/>
    <property type="project" value="UniProtKB-KW"/>
</dbReference>
<dbReference type="Proteomes" id="UP000183263">
    <property type="component" value="Unassembled WGS sequence"/>
</dbReference>
<protein>
    <submittedName>
        <fullName evidence="2">Polysaccharide pyruvyl transferase family protein WcaK</fullName>
    </submittedName>
</protein>
<keyword evidence="3" id="KW-1185">Reference proteome</keyword>
<name>A0A1G8LAV8_9NOCA</name>
<dbReference type="RefSeq" id="WP_072738560.1">
    <property type="nucleotide sequence ID" value="NZ_CP048813.1"/>
</dbReference>
<keyword evidence="2" id="KW-0808">Transferase</keyword>
<dbReference type="InterPro" id="IPR007345">
    <property type="entry name" value="Polysacch_pyruvyl_Trfase"/>
</dbReference>
<dbReference type="PANTHER" id="PTHR36836:SF1">
    <property type="entry name" value="COLANIC ACID BIOSYNTHESIS PROTEIN WCAK"/>
    <property type="match status" value="1"/>
</dbReference>
<gene>
    <name evidence="2" type="ORF">SAMN05444695_108115</name>
</gene>